<reference evidence="2" key="1">
    <citation type="submission" date="2016-03" db="EMBL/GenBank/DDBJ databases">
        <authorList>
            <person name="Devillers Hugo."/>
        </authorList>
    </citation>
    <scope>NUCLEOTIDE SEQUENCE [LARGE SCALE GENOMIC DNA]</scope>
</reference>
<dbReference type="SUPFAM" id="SSF52540">
    <property type="entry name" value="P-loop containing nucleoside triphosphate hydrolases"/>
    <property type="match status" value="1"/>
</dbReference>
<dbReference type="OrthoDB" id="1879at2759"/>
<evidence type="ECO:0000313" key="1">
    <source>
        <dbReference type="EMBL" id="SCV01800.1"/>
    </source>
</evidence>
<sequence length="1022" mass="116501">MDVSSLTCDYSGENDDDRVYGNLWSLLKSDQNSITSILNDKVVLSHLRDLKPSVSSKCIFKRLVILRTLNCTPLSILDKEATSSALHAAVDAIQKVGSDPYAIDVCLCTINAILAVSDGEQDLKFLLNRLDFIEEITKSRENSSSLMDLVYLASTHPWLPENDAKTWFNQLHESGILWWLRTNLDCVKKLDFLELLFESTVRSTFYSHVQTLQATSRSMGILKPLQYCSIFEFASLLPSDVSDAQSELVSSMNLRLRAQKKKSELETLKYFTRPPINPDSFWPSLFTEDHSIVGMWISPSRNMYVHALKIYMHEFVQFQRDVEGFLRTVTSRFSRQDGHLQGYSKYATSHFYLFPGEVVKTVRLKINIEELSNGNEFIAEWNNFKRQNFVLLCETGHKISSLIQSATNNQQILDVTLKLDQDFDLGAVNLVSVLNQELENNSTILKNHLDNALAHDKLWSTCDMNCILKPSEAIESLLISNVFETPNQAKDLIRETSDSQEHDEKRRRTERFECALSFKPEEGIYSRVKFIKSKPKLNFTENQIKLILRGLQIEQCVVSGDVGTGKLTTVAAILDNLFLNSRYGRLRRRTLVVCDTEETCYKLAGVLDIIPPESIVCWSENAKVTYENKKRQIKTLLSRVQEITVELNISGDYSTTVDAALILFQYFLKPMLQHFKDCNSENFEVSKFPLLDINNHANETISHRVAAISSEVSNIFEQLHKWRALYLPGDFKKALWESGDLLLVTNQQLESIVAANNFKMDIFDNLVLCNANYFRPLEIWRALSIRVQWHKLIITGNFLNSPVPYVLQQFINAELMNSPLITNFDTNPMILRTRLPQVSKVTSISGLGNAFQVIKAPGEITTNNVNWDEAEHCVLIYAYLRSIGYPADSISIIALSPYQKRAIESELRDLLQHSEFKKLSTPKCINVFYQNYSHRNKLVIISTSGIPFNAGDLSRTAKQALLILSSSTDDFFQIVTNEKYPNVKPHEHRKVVEITNPKKLKAQIKVILKSSKAGELKKGLQQ</sequence>
<dbReference type="AlphaFoldDB" id="A0A1G4KBU2"/>
<proteinExistence type="predicted"/>
<protein>
    <submittedName>
        <fullName evidence="1">LAME_0G18602g1_1</fullName>
    </submittedName>
</protein>
<dbReference type="EMBL" id="LT598484">
    <property type="protein sequence ID" value="SCV01800.1"/>
    <property type="molecule type" value="Genomic_DNA"/>
</dbReference>
<organism evidence="1 2">
    <name type="scientific">Lachancea meyersii CBS 8951</name>
    <dbReference type="NCBI Taxonomy" id="1266667"/>
    <lineage>
        <taxon>Eukaryota</taxon>
        <taxon>Fungi</taxon>
        <taxon>Dikarya</taxon>
        <taxon>Ascomycota</taxon>
        <taxon>Saccharomycotina</taxon>
        <taxon>Saccharomycetes</taxon>
        <taxon>Saccharomycetales</taxon>
        <taxon>Saccharomycetaceae</taxon>
        <taxon>Lachancea</taxon>
    </lineage>
</organism>
<keyword evidence="2" id="KW-1185">Reference proteome</keyword>
<gene>
    <name evidence="1" type="ORF">LAME_0G18602G</name>
</gene>
<accession>A0A1G4KBU2</accession>
<dbReference type="InterPro" id="IPR027417">
    <property type="entry name" value="P-loop_NTPase"/>
</dbReference>
<name>A0A1G4KBU2_9SACH</name>
<evidence type="ECO:0000313" key="2">
    <source>
        <dbReference type="Proteomes" id="UP000191144"/>
    </source>
</evidence>
<dbReference type="Proteomes" id="UP000191144">
    <property type="component" value="Chromosome G"/>
</dbReference>